<keyword evidence="1" id="KW-0812">Transmembrane</keyword>
<name>A0ABY8MGB6_9SPIO</name>
<dbReference type="RefSeq" id="WP_326927195.1">
    <property type="nucleotide sequence ID" value="NZ_CP123443.1"/>
</dbReference>
<evidence type="ECO:0000313" key="2">
    <source>
        <dbReference type="EMBL" id="WGK69007.1"/>
    </source>
</evidence>
<feature type="transmembrane region" description="Helical" evidence="1">
    <location>
        <begin position="264"/>
        <end position="284"/>
    </location>
</feature>
<feature type="transmembrane region" description="Helical" evidence="1">
    <location>
        <begin position="12"/>
        <end position="32"/>
    </location>
</feature>
<dbReference type="Proteomes" id="UP001228690">
    <property type="component" value="Chromosome"/>
</dbReference>
<accession>A0ABY8MGB6</accession>
<keyword evidence="1" id="KW-0472">Membrane</keyword>
<keyword evidence="1" id="KW-1133">Transmembrane helix</keyword>
<protein>
    <submittedName>
        <fullName evidence="2">Uncharacterized protein</fullName>
    </submittedName>
</protein>
<feature type="transmembrane region" description="Helical" evidence="1">
    <location>
        <begin position="182"/>
        <end position="202"/>
    </location>
</feature>
<feature type="transmembrane region" description="Helical" evidence="1">
    <location>
        <begin position="132"/>
        <end position="150"/>
    </location>
</feature>
<reference evidence="2 3" key="1">
    <citation type="submission" date="2023-04" db="EMBL/GenBank/DDBJ databases">
        <title>Spirochaete genome identified in red abalone sample constitutes a novel genus.</title>
        <authorList>
            <person name="Sharma S.P."/>
            <person name="Purcell C.M."/>
            <person name="Hyde J.R."/>
            <person name="Severin A.J."/>
        </authorList>
    </citation>
    <scope>NUCLEOTIDE SEQUENCE [LARGE SCALE GENOMIC DNA]</scope>
    <source>
        <strain evidence="2 3">SP-2023</strain>
    </source>
</reference>
<keyword evidence="3" id="KW-1185">Reference proteome</keyword>
<sequence>MRSEARHISYSFYFLYILLVLLSFLDFAPPILTQFGLSDIIFPLSEKQLGQVWPYFSLLFALLLLLLGLRFPTRRKNLRSAYFLSLTSFLFIFESFGLFSRHPLYSFLRIWNYGAELFLQDSFARAVSQGDFLPIAIFAFWGPALLILILPADRFPLLHWLTCFILLMFSMMHIGAGLFFRLYNAGLVSAIILLPVMIYHMYHLLQLSDGLQTISLALLALFYVLLLCSLVLIPNSGLFFQSISSGQSDAVYLSSLQVILGIKMLNYTMFFLWFTFPLLFLFLFPHSK</sequence>
<evidence type="ECO:0000256" key="1">
    <source>
        <dbReference type="SAM" id="Phobius"/>
    </source>
</evidence>
<dbReference type="EMBL" id="CP123443">
    <property type="protein sequence ID" value="WGK69007.1"/>
    <property type="molecule type" value="Genomic_DNA"/>
</dbReference>
<feature type="transmembrane region" description="Helical" evidence="1">
    <location>
        <begin position="81"/>
        <end position="99"/>
    </location>
</feature>
<organism evidence="2 3">
    <name type="scientific">Candidatus Haliotispira prima</name>
    <dbReference type="NCBI Taxonomy" id="3034016"/>
    <lineage>
        <taxon>Bacteria</taxon>
        <taxon>Pseudomonadati</taxon>
        <taxon>Spirochaetota</taxon>
        <taxon>Spirochaetia</taxon>
        <taxon>Spirochaetales</taxon>
        <taxon>Spirochaetaceae</taxon>
        <taxon>Candidatus Haliotispira</taxon>
    </lineage>
</organism>
<feature type="transmembrane region" description="Helical" evidence="1">
    <location>
        <begin position="157"/>
        <end position="176"/>
    </location>
</feature>
<proteinExistence type="predicted"/>
<gene>
    <name evidence="2" type="ORF">P0082_11060</name>
</gene>
<evidence type="ECO:0000313" key="3">
    <source>
        <dbReference type="Proteomes" id="UP001228690"/>
    </source>
</evidence>
<feature type="transmembrane region" description="Helical" evidence="1">
    <location>
        <begin position="52"/>
        <end position="69"/>
    </location>
</feature>
<feature type="transmembrane region" description="Helical" evidence="1">
    <location>
        <begin position="214"/>
        <end position="233"/>
    </location>
</feature>